<evidence type="ECO:0000313" key="2">
    <source>
        <dbReference type="Proteomes" id="UP000199495"/>
    </source>
</evidence>
<keyword evidence="2" id="KW-1185">Reference proteome</keyword>
<dbReference type="EMBL" id="FNCS01000009">
    <property type="protein sequence ID" value="SDG83558.1"/>
    <property type="molecule type" value="Genomic_DNA"/>
</dbReference>
<proteinExistence type="predicted"/>
<protein>
    <submittedName>
        <fullName evidence="1">Uncharacterized protein</fullName>
    </submittedName>
</protein>
<dbReference type="Proteomes" id="UP000199495">
    <property type="component" value="Unassembled WGS sequence"/>
</dbReference>
<dbReference type="AlphaFoldDB" id="A0A1G7XH53"/>
<gene>
    <name evidence="1" type="ORF">SAMN04487974_109114</name>
</gene>
<accession>A0A1G7XH53</accession>
<name>A0A1G7XH53_9HYPH</name>
<dbReference type="STRING" id="440168.SAMN04487974_109114"/>
<reference evidence="1 2" key="1">
    <citation type="submission" date="2016-10" db="EMBL/GenBank/DDBJ databases">
        <authorList>
            <person name="de Groot N.N."/>
        </authorList>
    </citation>
    <scope>NUCLEOTIDE SEQUENCE [LARGE SCALE GENOMIC DNA]</scope>
    <source>
        <strain evidence="1 2">CGMCC 1.10267</strain>
    </source>
</reference>
<organism evidence="1 2">
    <name type="scientific">Pelagibacterium luteolum</name>
    <dbReference type="NCBI Taxonomy" id="440168"/>
    <lineage>
        <taxon>Bacteria</taxon>
        <taxon>Pseudomonadati</taxon>
        <taxon>Pseudomonadota</taxon>
        <taxon>Alphaproteobacteria</taxon>
        <taxon>Hyphomicrobiales</taxon>
        <taxon>Devosiaceae</taxon>
        <taxon>Pelagibacterium</taxon>
    </lineage>
</organism>
<evidence type="ECO:0000313" key="1">
    <source>
        <dbReference type="EMBL" id="SDG83558.1"/>
    </source>
</evidence>
<sequence length="349" mass="37312">MTQDFPIPRLGIARSPRSGSANGVLMRLRTLFVVSILALSGANALAQEIDEDLVSPVPPPRPEEFGGTGENAVGLDDDGVIDQEIGPDVRPDFSHITDPQPVTLSARLSDDGPFIPDGLVWRVFDTEVDETGELALVAKSEESTATLSLPPGEYVMHVAYGRAQVSDTLFVEPGPNTHTIVFEVGGLNLNAMVTGDVPIPPDLVRFDVYSQGPDGRVTVAENLVAGELIHLNAGIYSIVSRFGPINAVVRSELRVEPGQMTEATLFHRAAQVALRLVSEEGGEAIADVEWTIQTPQGETIFSDIGAFPATVLAEGDYLALAKLGDNVYNREFEVTAGAPRQVEILTSAF</sequence>